<dbReference type="GO" id="GO:0004125">
    <property type="term" value="F:L-seryl-tRNA(Sec) selenium transferase activity"/>
    <property type="evidence" value="ECO:0007669"/>
    <property type="project" value="UniProtKB-EC"/>
</dbReference>
<keyword evidence="3" id="KW-1185">Reference proteome</keyword>
<dbReference type="Gene3D" id="3.40.50.300">
    <property type="entry name" value="P-loop containing nucleotide triphosphate hydrolases"/>
    <property type="match status" value="1"/>
</dbReference>
<dbReference type="Pfam" id="PF01637">
    <property type="entry name" value="ATPase_2"/>
    <property type="match status" value="1"/>
</dbReference>
<evidence type="ECO:0000313" key="2">
    <source>
        <dbReference type="EMBL" id="STO60904.1"/>
    </source>
</evidence>
<dbReference type="RefSeq" id="WP_078219588.1">
    <property type="nucleotide sequence ID" value="NZ_MUXZ01000079.1"/>
</dbReference>
<proteinExistence type="predicted"/>
<dbReference type="Proteomes" id="UP000254329">
    <property type="component" value="Unassembled WGS sequence"/>
</dbReference>
<keyword evidence="2" id="KW-0808">Transferase</keyword>
<dbReference type="GO" id="GO:0005524">
    <property type="term" value="F:ATP binding"/>
    <property type="evidence" value="ECO:0007669"/>
    <property type="project" value="InterPro"/>
</dbReference>
<reference evidence="2 3" key="1">
    <citation type="submission" date="2018-06" db="EMBL/GenBank/DDBJ databases">
        <authorList>
            <consortium name="Pathogen Informatics"/>
            <person name="Doyle S."/>
        </authorList>
    </citation>
    <scope>NUCLEOTIDE SEQUENCE [LARGE SCALE GENOMIC DNA]</scope>
    <source>
        <strain evidence="2 3">NCTC1659</strain>
    </source>
</reference>
<dbReference type="PANTHER" id="PTHR34301">
    <property type="entry name" value="DNA-BINDING PROTEIN-RELATED"/>
    <property type="match status" value="1"/>
</dbReference>
<dbReference type="EMBL" id="UGHF01000001">
    <property type="protein sequence ID" value="STO60904.1"/>
    <property type="molecule type" value="Genomic_DNA"/>
</dbReference>
<dbReference type="SUPFAM" id="SSF52540">
    <property type="entry name" value="P-loop containing nucleoside triphosphate hydrolases"/>
    <property type="match status" value="1"/>
</dbReference>
<accession>A0A1V4AY48</accession>
<dbReference type="EC" id="2.9.1.1" evidence="2"/>
<dbReference type="InterPro" id="IPR027417">
    <property type="entry name" value="P-loop_NTPase"/>
</dbReference>
<dbReference type="AlphaFoldDB" id="A0A1V4AY48"/>
<feature type="domain" description="ATPase" evidence="1">
    <location>
        <begin position="21"/>
        <end position="237"/>
    </location>
</feature>
<sequence>MKKYTASTLDPLYFRRTELAQRLLFSLKDGITHALTLFAPRRMGKTQFLLNDVRPLAEEMGFHVFYFSFMDQSSGNISALFAESLMQFLDSITHGKNKLLDKLKELKQIDVLGVGIELNQAQAEHRTITINNILQAIAEKSEKPVLMLLDEVQELARENKQNGLVRSLRTGLDANQSKIKVIFTGSSTNGLRAMFNDNKAPFFHFAHALDFPVLTKDFTDFLADIYHDRTGKEIDKTAFYHIFERFHFTPLYLRSIAQDMIINPDLTLEQATNYRFSQITEQGETADKWQKLSLLEQELLKLLVQGETALYTKESRERLEEILGIETISASTIQGKIKKLERNELITRQANGNLKINNPYFETWIAENKL</sequence>
<evidence type="ECO:0000313" key="3">
    <source>
        <dbReference type="Proteomes" id="UP000254329"/>
    </source>
</evidence>
<gene>
    <name evidence="2" type="ORF">NCTC1659_02206</name>
</gene>
<name>A0A1V4AY48_9PAST</name>
<dbReference type="PANTHER" id="PTHR34301:SF8">
    <property type="entry name" value="ATPASE DOMAIN-CONTAINING PROTEIN"/>
    <property type="match status" value="1"/>
</dbReference>
<protein>
    <submittedName>
        <fullName evidence="2">Selenocysteine synthase</fullName>
        <ecNumber evidence="2">2.9.1.1</ecNumber>
    </submittedName>
</protein>
<dbReference type="STRING" id="733.B0186_11505"/>
<dbReference type="InterPro" id="IPR011579">
    <property type="entry name" value="ATPase_dom"/>
</dbReference>
<organism evidence="2 3">
    <name type="scientific">Canicola haemoglobinophilus</name>
    <dbReference type="NCBI Taxonomy" id="733"/>
    <lineage>
        <taxon>Bacteria</taxon>
        <taxon>Pseudomonadati</taxon>
        <taxon>Pseudomonadota</taxon>
        <taxon>Gammaproteobacteria</taxon>
        <taxon>Pasteurellales</taxon>
        <taxon>Pasteurellaceae</taxon>
        <taxon>Canicola</taxon>
    </lineage>
</organism>
<evidence type="ECO:0000259" key="1">
    <source>
        <dbReference type="Pfam" id="PF01637"/>
    </source>
</evidence>